<organism evidence="6 7">
    <name type="scientific">Glomus cerebriforme</name>
    <dbReference type="NCBI Taxonomy" id="658196"/>
    <lineage>
        <taxon>Eukaryota</taxon>
        <taxon>Fungi</taxon>
        <taxon>Fungi incertae sedis</taxon>
        <taxon>Mucoromycota</taxon>
        <taxon>Glomeromycotina</taxon>
        <taxon>Glomeromycetes</taxon>
        <taxon>Glomerales</taxon>
        <taxon>Glomeraceae</taxon>
        <taxon>Glomus</taxon>
    </lineage>
</organism>
<accession>A0A397TG65</accession>
<dbReference type="InterPro" id="IPR049229">
    <property type="entry name" value="DUF6826"/>
</dbReference>
<name>A0A397TG65_9GLOM</name>
<proteinExistence type="predicted"/>
<feature type="domain" description="DUF6826" evidence="5">
    <location>
        <begin position="217"/>
        <end position="251"/>
    </location>
</feature>
<dbReference type="Proteomes" id="UP000265703">
    <property type="component" value="Unassembled WGS sequence"/>
</dbReference>
<keyword evidence="7" id="KW-1185">Reference proteome</keyword>
<dbReference type="OrthoDB" id="2409492at2759"/>
<evidence type="ECO:0000313" key="6">
    <source>
        <dbReference type="EMBL" id="RIA93864.1"/>
    </source>
</evidence>
<dbReference type="STRING" id="658196.A0A397TG65"/>
<evidence type="ECO:0000256" key="2">
    <source>
        <dbReference type="ARBA" id="ARBA00004613"/>
    </source>
</evidence>
<evidence type="ECO:0000259" key="4">
    <source>
        <dbReference type="Pfam" id="PF20147"/>
    </source>
</evidence>
<reference evidence="6 7" key="1">
    <citation type="submission" date="2018-06" db="EMBL/GenBank/DDBJ databases">
        <title>Comparative genomics reveals the genomic features of Rhizophagus irregularis, R. cerebriforme, R. diaphanum and Gigaspora rosea, and their symbiotic lifestyle signature.</title>
        <authorList>
            <person name="Morin E."/>
            <person name="San Clemente H."/>
            <person name="Chen E.C.H."/>
            <person name="De La Providencia I."/>
            <person name="Hainaut M."/>
            <person name="Kuo A."/>
            <person name="Kohler A."/>
            <person name="Murat C."/>
            <person name="Tang N."/>
            <person name="Roy S."/>
            <person name="Loubradou J."/>
            <person name="Henrissat B."/>
            <person name="Grigoriev I.V."/>
            <person name="Corradi N."/>
            <person name="Roux C."/>
            <person name="Martin F.M."/>
        </authorList>
    </citation>
    <scope>NUCLEOTIDE SEQUENCE [LARGE SCALE GENOMIC DNA]</scope>
    <source>
        <strain evidence="6 7">DAOM 227022</strain>
    </source>
</reference>
<evidence type="ECO:0000256" key="3">
    <source>
        <dbReference type="ARBA" id="ARBA00022525"/>
    </source>
</evidence>
<dbReference type="Pfam" id="PF20147">
    <property type="entry name" value="Crinkler"/>
    <property type="match status" value="1"/>
</dbReference>
<feature type="domain" description="Crinkler effector protein N-terminal" evidence="4">
    <location>
        <begin position="11"/>
        <end position="107"/>
    </location>
</feature>
<dbReference type="Pfam" id="PF20713">
    <property type="entry name" value="DUF6826"/>
    <property type="match status" value="1"/>
</dbReference>
<dbReference type="InterPro" id="IPR045379">
    <property type="entry name" value="Crinkler_N"/>
</dbReference>
<evidence type="ECO:0000256" key="1">
    <source>
        <dbReference type="ARBA" id="ARBA00004340"/>
    </source>
</evidence>
<comment type="caution">
    <text evidence="6">The sequence shown here is derived from an EMBL/GenBank/DDBJ whole genome shotgun (WGS) entry which is preliminary data.</text>
</comment>
<keyword evidence="3" id="KW-0964">Secreted</keyword>
<dbReference type="GO" id="GO:0043657">
    <property type="term" value="C:host cell"/>
    <property type="evidence" value="ECO:0007669"/>
    <property type="project" value="UniProtKB-SubCell"/>
</dbReference>
<sequence length="252" mass="28635">MSNITTSGTLINLWCIVRKNRSIFKITIGSGNDLDDLRKVIKKERKPHFDNFASDELTIWRTNVASNVLRNKETAIEPYLNEKLEDPADTVGNTFQNVVGNNIRVIVSVPVTEQPVASGNQEQESLKRYIEKVIKDEVGVIKGEVGELRREVKKVRYFAEAWLSLPGINTETEKGQQVVTQGTEMGFPLSLIQAHRRNLHEKFQKLPNLPPDAKQNENNIQEYFINECSALKALPETKLYVENIHSIPLLNI</sequence>
<comment type="subcellular location">
    <subcellularLocation>
        <location evidence="1">Host cell</location>
    </subcellularLocation>
    <subcellularLocation>
        <location evidence="2">Secreted</location>
    </subcellularLocation>
</comment>
<evidence type="ECO:0000259" key="5">
    <source>
        <dbReference type="Pfam" id="PF20713"/>
    </source>
</evidence>
<dbReference type="AlphaFoldDB" id="A0A397TG65"/>
<evidence type="ECO:0000313" key="7">
    <source>
        <dbReference type="Proteomes" id="UP000265703"/>
    </source>
</evidence>
<gene>
    <name evidence="6" type="ORF">C1645_818835</name>
</gene>
<protein>
    <submittedName>
        <fullName evidence="6">Uncharacterized protein</fullName>
    </submittedName>
</protein>
<dbReference type="EMBL" id="QKYT01000095">
    <property type="protein sequence ID" value="RIA93864.1"/>
    <property type="molecule type" value="Genomic_DNA"/>
</dbReference>
<dbReference type="GO" id="GO:0005576">
    <property type="term" value="C:extracellular region"/>
    <property type="evidence" value="ECO:0007669"/>
    <property type="project" value="UniProtKB-SubCell"/>
</dbReference>